<reference evidence="1" key="1">
    <citation type="submission" date="2018-11" db="EMBL/GenBank/DDBJ databases">
        <title>The sequence and de novo assembly of Larimichthys crocea genome using PacBio and Hi-C technologies.</title>
        <authorList>
            <person name="Xu P."/>
            <person name="Chen B."/>
            <person name="Zhou Z."/>
            <person name="Ke Q."/>
            <person name="Wu Y."/>
            <person name="Bai H."/>
            <person name="Pu F."/>
        </authorList>
    </citation>
    <scope>NUCLEOTIDE SEQUENCE</scope>
    <source>
        <tissue evidence="1">Muscle</tissue>
    </source>
</reference>
<sequence>DKDRLSLASLLGRVDPWYNSNINSLGAEISKLGRTHSEPSEQNLFLLDSLCYYLRCGKQPVNIPLYSVKMTCSSGDVDEVFVSHLEAEIPEFKHLKENSSKEPSARRKKSTVAVFGTAISVSYTKVVINSQQ</sequence>
<gene>
    <name evidence="1" type="ORF">E3U43_021575</name>
</gene>
<evidence type="ECO:0000313" key="2">
    <source>
        <dbReference type="Proteomes" id="UP000793456"/>
    </source>
</evidence>
<keyword evidence="2" id="KW-1185">Reference proteome</keyword>
<proteinExistence type="predicted"/>
<feature type="non-terminal residue" evidence="1">
    <location>
        <position position="1"/>
    </location>
</feature>
<dbReference type="Proteomes" id="UP000793456">
    <property type="component" value="Chromosome IX"/>
</dbReference>
<name>A0ACD3R8T9_LARCR</name>
<comment type="caution">
    <text evidence="1">The sequence shown here is derived from an EMBL/GenBank/DDBJ whole genome shotgun (WGS) entry which is preliminary data.</text>
</comment>
<evidence type="ECO:0000313" key="1">
    <source>
        <dbReference type="EMBL" id="TMS15113.1"/>
    </source>
</evidence>
<organism evidence="1 2">
    <name type="scientific">Larimichthys crocea</name>
    <name type="common">Large yellow croaker</name>
    <name type="synonym">Pseudosciaena crocea</name>
    <dbReference type="NCBI Taxonomy" id="215358"/>
    <lineage>
        <taxon>Eukaryota</taxon>
        <taxon>Metazoa</taxon>
        <taxon>Chordata</taxon>
        <taxon>Craniata</taxon>
        <taxon>Vertebrata</taxon>
        <taxon>Euteleostomi</taxon>
        <taxon>Actinopterygii</taxon>
        <taxon>Neopterygii</taxon>
        <taxon>Teleostei</taxon>
        <taxon>Neoteleostei</taxon>
        <taxon>Acanthomorphata</taxon>
        <taxon>Eupercaria</taxon>
        <taxon>Sciaenidae</taxon>
        <taxon>Larimichthys</taxon>
    </lineage>
</organism>
<protein>
    <submittedName>
        <fullName evidence="1">Uncharacterized protein</fullName>
    </submittedName>
</protein>
<accession>A0ACD3R8T9</accession>
<dbReference type="EMBL" id="CM011682">
    <property type="protein sequence ID" value="TMS15113.1"/>
    <property type="molecule type" value="Genomic_DNA"/>
</dbReference>